<dbReference type="EMBL" id="DS178292">
    <property type="protein sequence ID" value="EFP84896.2"/>
    <property type="molecule type" value="Genomic_DNA"/>
</dbReference>
<evidence type="ECO:0000313" key="1">
    <source>
        <dbReference type="EMBL" id="EFP84896.2"/>
    </source>
</evidence>
<dbReference type="GO" id="GO:0008180">
    <property type="term" value="C:COP9 signalosome"/>
    <property type="evidence" value="ECO:0000318"/>
    <property type="project" value="GO_Central"/>
</dbReference>
<organism evidence="1 2">
    <name type="scientific">Puccinia graminis f. sp. tritici (strain CRL 75-36-700-3 / race SCCL)</name>
    <name type="common">Black stem rust fungus</name>
    <dbReference type="NCBI Taxonomy" id="418459"/>
    <lineage>
        <taxon>Eukaryota</taxon>
        <taxon>Fungi</taxon>
        <taxon>Dikarya</taxon>
        <taxon>Basidiomycota</taxon>
        <taxon>Pucciniomycotina</taxon>
        <taxon>Pucciniomycetes</taxon>
        <taxon>Pucciniales</taxon>
        <taxon>Pucciniaceae</taxon>
        <taxon>Puccinia</taxon>
    </lineage>
</organism>
<dbReference type="GeneID" id="10526871"/>
<dbReference type="OrthoDB" id="295656at2759"/>
<keyword evidence="2" id="KW-1185">Reference proteome</keyword>
<dbReference type="KEGG" id="pgr:PGTG_10367"/>
<dbReference type="Proteomes" id="UP000008783">
    <property type="component" value="Unassembled WGS sequence"/>
</dbReference>
<accession>E3KKS1</accession>
<gene>
    <name evidence="1" type="ORF">PGTG_10367</name>
</gene>
<dbReference type="RefSeq" id="XP_003329315.2">
    <property type="nucleotide sequence ID" value="XM_003329267.2"/>
</dbReference>
<dbReference type="VEuPathDB" id="FungiDB:PGTG_10367"/>
<dbReference type="InterPro" id="IPR040134">
    <property type="entry name" value="PSMD12/CSN4"/>
</dbReference>
<dbReference type="PANTHER" id="PTHR10855">
    <property type="entry name" value="26S PROTEASOME NON-ATPASE REGULATORY SUBUNIT 12/COP9 SIGNALOSOME COMPLEX SUBUNIT 4"/>
    <property type="match status" value="1"/>
</dbReference>
<proteinExistence type="predicted"/>
<dbReference type="InParanoid" id="E3KKS1"/>
<protein>
    <recommendedName>
        <fullName evidence="3">COP9 signalosome complex subunit 4</fullName>
    </recommendedName>
</protein>
<sequence length="224" mass="25212">MKNNVKATILAFKLAQARILDSKRKFEEASKKYHKISFTANLDKEEQESCLLPAVVCGVLAPAGPNRNRLLTNLFQDERSVNLLDYKILSKMALGPIIQDNENEMVEFEKHLKAHQLAKLSNMLEVLDDEEENSAAKMMITTERRPLKKGPENMFNWVVMQHNLLPAIKIMARTMIQENRLKALINRVNKLITFKNPSNALEEDVVVGNVAAASIAVGESGNTK</sequence>
<dbReference type="HOGENOM" id="CLU_107703_0_0_1"/>
<name>E3KKS1_PUCGT</name>
<evidence type="ECO:0008006" key="3">
    <source>
        <dbReference type="Google" id="ProtNLM"/>
    </source>
</evidence>
<evidence type="ECO:0000313" key="2">
    <source>
        <dbReference type="Proteomes" id="UP000008783"/>
    </source>
</evidence>
<reference evidence="2" key="2">
    <citation type="journal article" date="2011" name="Proc. Natl. Acad. Sci. U.S.A.">
        <title>Obligate biotrophy features unraveled by the genomic analysis of rust fungi.</title>
        <authorList>
            <person name="Duplessis S."/>
            <person name="Cuomo C.A."/>
            <person name="Lin Y.-C."/>
            <person name="Aerts A."/>
            <person name="Tisserant E."/>
            <person name="Veneault-Fourrey C."/>
            <person name="Joly D.L."/>
            <person name="Hacquard S."/>
            <person name="Amselem J."/>
            <person name="Cantarel B.L."/>
            <person name="Chiu R."/>
            <person name="Coutinho P.M."/>
            <person name="Feau N."/>
            <person name="Field M."/>
            <person name="Frey P."/>
            <person name="Gelhaye E."/>
            <person name="Goldberg J."/>
            <person name="Grabherr M.G."/>
            <person name="Kodira C.D."/>
            <person name="Kohler A."/>
            <person name="Kuees U."/>
            <person name="Lindquist E.A."/>
            <person name="Lucas S.M."/>
            <person name="Mago R."/>
            <person name="Mauceli E."/>
            <person name="Morin E."/>
            <person name="Murat C."/>
            <person name="Pangilinan J.L."/>
            <person name="Park R."/>
            <person name="Pearson M."/>
            <person name="Quesneville H."/>
            <person name="Rouhier N."/>
            <person name="Sakthikumar S."/>
            <person name="Salamov A.A."/>
            <person name="Schmutz J."/>
            <person name="Selles B."/>
            <person name="Shapiro H."/>
            <person name="Tanguay P."/>
            <person name="Tuskan G.A."/>
            <person name="Henrissat B."/>
            <person name="Van de Peer Y."/>
            <person name="Rouze P."/>
            <person name="Ellis J.G."/>
            <person name="Dodds P.N."/>
            <person name="Schein J.E."/>
            <person name="Zhong S."/>
            <person name="Hamelin R.C."/>
            <person name="Grigoriev I.V."/>
            <person name="Szabo L.J."/>
            <person name="Martin F."/>
        </authorList>
    </citation>
    <scope>NUCLEOTIDE SEQUENCE [LARGE SCALE GENOMIC DNA]</scope>
    <source>
        <strain evidence="2">CRL 75-36-700-3 / race SCCL</strain>
    </source>
</reference>
<dbReference type="AlphaFoldDB" id="E3KKS1"/>
<reference key="1">
    <citation type="submission" date="2007-01" db="EMBL/GenBank/DDBJ databases">
        <title>The Genome Sequence of Puccinia graminis f. sp. tritici Strain CRL 75-36-700-3.</title>
        <authorList>
            <consortium name="The Broad Institute Genome Sequencing Platform"/>
            <person name="Birren B."/>
            <person name="Lander E."/>
            <person name="Galagan J."/>
            <person name="Nusbaum C."/>
            <person name="Devon K."/>
            <person name="Cuomo C."/>
            <person name="Jaffe D."/>
            <person name="Butler J."/>
            <person name="Alvarez P."/>
            <person name="Gnerre S."/>
            <person name="Grabherr M."/>
            <person name="Mauceli E."/>
            <person name="Brockman W."/>
            <person name="Young S."/>
            <person name="LaButti K."/>
            <person name="Sykes S."/>
            <person name="DeCaprio D."/>
            <person name="Crawford M."/>
            <person name="Koehrsen M."/>
            <person name="Engels R."/>
            <person name="Montgomery P."/>
            <person name="Pearson M."/>
            <person name="Howarth C."/>
            <person name="Larson L."/>
            <person name="White J."/>
            <person name="Zeng Q."/>
            <person name="Kodira C."/>
            <person name="Yandava C."/>
            <person name="Alvarado L."/>
            <person name="O'Leary S."/>
            <person name="Szabo L."/>
            <person name="Dean R."/>
            <person name="Schein J."/>
        </authorList>
    </citation>
    <scope>NUCLEOTIDE SEQUENCE</scope>
    <source>
        <strain>CRL 75-36-700-3</strain>
    </source>
</reference>
<dbReference type="STRING" id="418459.E3KKS1"/>
<dbReference type="PANTHER" id="PTHR10855:SF2">
    <property type="entry name" value="COP9 SIGNALOSOME COMPLEX SUBUNIT 4"/>
    <property type="match status" value="1"/>
</dbReference>